<dbReference type="RefSeq" id="WP_192361573.1">
    <property type="nucleotide sequence ID" value="NZ_CP119182.1"/>
</dbReference>
<evidence type="ECO:0000313" key="3">
    <source>
        <dbReference type="EMBL" id="MBD9724459.1"/>
    </source>
</evidence>
<name>A0A927L336_9ACTN</name>
<sequence>MSPVPDRPAGSGARARRVARPLISVGAAGALAFGVLPAAFAAPSASAVIGEVYGGGGNSGATLVRDFVELGNAGSAAYDLAGYSVQYLSGSPSASSQWQVTALSGSIAPGGRYLIAEAAGTGGTTALPSADATGSIAMSATSGTIALVAGTTALACKTAADCAADARVVDLVGYGSAVVREGGGPAAGASNTASVARAASLADTDDNAADLAAGTPTPVNSAGQTPGSGGGDSDGDGGGDGGGSTEPGPLRVHDIQGTTRLSPLTGQTVTRVPGIVTGVRKSGSKGYWIQDPQADGDPRTGEGVFVYTGSADPTVAVGDAVLVSGKVTEYYPSSTSQSVTEITGPTATVLSGGNALPPAVTLDASTVPDAYVPTAGGGSIDALPLEPAVHALDFYEALEGSRVQASDTRVVGATTEYDELWVTVKPDESPTARGGTLYSSYDQPNTGRMKVMSLDTAAAFPQADVGDELSGTTSGPLDYSSFGGYNLQATQLGTLVEGGLKAERTRRQKGDELAVATYNVENLDALDGQEKFDRLAEGVAVGLSSPDVVALEEIQDDNGATNDGTVTSEATLTRFADAIRAAGGPRYQWRYVAPENNKDGGEPGGNIRQVFLFNPKRVSFTDRAGADAPTPTTATSVVKTRKGARLTYSPGRIDPTSDAWDSSRKPLVGEFVFHGEQVFVIANHFGSKGGDQPLHGRYQEPARSSEAKRHQQAAEVNTFVKDLLAADRNAKAVVLGDLNDFEFSGTMTALTGGKVLKPLIGTLPAAERYTYVYEGNSQTLDHILTSPAVTHFDYDVVHINAEFADQASDHDPQIVRIDVGRCRRN</sequence>
<dbReference type="InterPro" id="IPR005135">
    <property type="entry name" value="Endo/exonuclease/phosphatase"/>
</dbReference>
<dbReference type="PANTHER" id="PTHR42834:SF1">
    <property type="entry name" value="ENDONUCLEASE_EXONUCLEASE_PHOSPHATASE FAMILY PROTEIN (AFU_ORTHOLOGUE AFUA_3G09210)"/>
    <property type="match status" value="1"/>
</dbReference>
<dbReference type="Pfam" id="PF03372">
    <property type="entry name" value="Exo_endo_phos"/>
    <property type="match status" value="1"/>
</dbReference>
<dbReference type="Gene3D" id="3.60.10.10">
    <property type="entry name" value="Endonuclease/exonuclease/phosphatase"/>
    <property type="match status" value="1"/>
</dbReference>
<dbReference type="PANTHER" id="PTHR42834">
    <property type="entry name" value="ENDONUCLEASE/EXONUCLEASE/PHOSPHATASE FAMILY PROTEIN (AFU_ORTHOLOGUE AFUA_3G09210)"/>
    <property type="match status" value="1"/>
</dbReference>
<dbReference type="InterPro" id="IPR001322">
    <property type="entry name" value="Lamin_tail_dom"/>
</dbReference>
<evidence type="ECO:0000259" key="2">
    <source>
        <dbReference type="PROSITE" id="PS51841"/>
    </source>
</evidence>
<dbReference type="InterPro" id="IPR036691">
    <property type="entry name" value="Endo/exonu/phosph_ase_sf"/>
</dbReference>
<evidence type="ECO:0000313" key="4">
    <source>
        <dbReference type="Proteomes" id="UP000661025"/>
    </source>
</evidence>
<organism evidence="3 4">
    <name type="scientific">Streptomyces caniscabiei</name>
    <dbReference type="NCBI Taxonomy" id="2746961"/>
    <lineage>
        <taxon>Bacteria</taxon>
        <taxon>Bacillati</taxon>
        <taxon>Actinomycetota</taxon>
        <taxon>Actinomycetes</taxon>
        <taxon>Kitasatosporales</taxon>
        <taxon>Streptomycetaceae</taxon>
        <taxon>Streptomyces</taxon>
    </lineage>
</organism>
<dbReference type="PROSITE" id="PS51841">
    <property type="entry name" value="LTD"/>
    <property type="match status" value="1"/>
</dbReference>
<dbReference type="CDD" id="cd04486">
    <property type="entry name" value="YhcR_OBF_like"/>
    <property type="match status" value="1"/>
</dbReference>
<reference evidence="3" key="1">
    <citation type="submission" date="2020-09" db="EMBL/GenBank/DDBJ databases">
        <title>Streptomyces canutascabiei sp. nov., which causes potato common scab and is distributed across the world.</title>
        <authorList>
            <person name="Nguyen H.P."/>
            <person name="Weisberg A.J."/>
            <person name="Chang J.H."/>
            <person name="Clarke C.R."/>
        </authorList>
    </citation>
    <scope>NUCLEOTIDE SEQUENCE</scope>
    <source>
        <strain evidence="3">ID-01-6.2a</strain>
    </source>
</reference>
<feature type="region of interest" description="Disordered" evidence="1">
    <location>
        <begin position="208"/>
        <end position="259"/>
    </location>
</feature>
<dbReference type="Pfam" id="PF00932">
    <property type="entry name" value="LTD"/>
    <property type="match status" value="1"/>
</dbReference>
<dbReference type="GeneID" id="79932093"/>
<feature type="compositionally biased region" description="Gly residues" evidence="1">
    <location>
        <begin position="226"/>
        <end position="245"/>
    </location>
</feature>
<dbReference type="AlphaFoldDB" id="A0A927L336"/>
<dbReference type="SUPFAM" id="SSF56219">
    <property type="entry name" value="DNase I-like"/>
    <property type="match status" value="1"/>
</dbReference>
<proteinExistence type="predicted"/>
<feature type="domain" description="LTD" evidence="2">
    <location>
        <begin position="39"/>
        <end position="176"/>
    </location>
</feature>
<gene>
    <name evidence="3" type="ORF">IHE70_14800</name>
</gene>
<protein>
    <submittedName>
        <fullName evidence="3">Lamin tail domain-containing protein</fullName>
    </submittedName>
</protein>
<comment type="caution">
    <text evidence="3">The sequence shown here is derived from an EMBL/GenBank/DDBJ whole genome shotgun (WGS) entry which is preliminary data.</text>
</comment>
<dbReference type="GO" id="GO:0003824">
    <property type="term" value="F:catalytic activity"/>
    <property type="evidence" value="ECO:0007669"/>
    <property type="project" value="InterPro"/>
</dbReference>
<accession>A0A927L336</accession>
<dbReference type="Proteomes" id="UP000661025">
    <property type="component" value="Unassembled WGS sequence"/>
</dbReference>
<evidence type="ECO:0000256" key="1">
    <source>
        <dbReference type="SAM" id="MobiDB-lite"/>
    </source>
</evidence>
<dbReference type="EMBL" id="JACYXT010000005">
    <property type="protein sequence ID" value="MBD9724459.1"/>
    <property type="molecule type" value="Genomic_DNA"/>
</dbReference>